<dbReference type="Proteomes" id="UP000242450">
    <property type="component" value="Chromosome 27"/>
</dbReference>
<dbReference type="GO" id="GO:0032053">
    <property type="term" value="P:ciliary basal body organization"/>
    <property type="evidence" value="ECO:0007669"/>
    <property type="project" value="TreeGrafter"/>
</dbReference>
<dbReference type="EMBL" id="MKHE01000027">
    <property type="protein sequence ID" value="OWK01805.1"/>
    <property type="molecule type" value="Genomic_DNA"/>
</dbReference>
<evidence type="ECO:0000313" key="1">
    <source>
        <dbReference type="EMBL" id="OWK01805.1"/>
    </source>
</evidence>
<proteinExistence type="predicted"/>
<gene>
    <name evidence="1" type="ORF">Celaphus_00017582</name>
</gene>
<accession>A0A212C764</accession>
<dbReference type="GO" id="GO:0036064">
    <property type="term" value="C:ciliary basal body"/>
    <property type="evidence" value="ECO:0007669"/>
    <property type="project" value="InterPro"/>
</dbReference>
<dbReference type="AlphaFoldDB" id="A0A212C764"/>
<dbReference type="OrthoDB" id="428850at2759"/>
<dbReference type="GO" id="GO:0007099">
    <property type="term" value="P:centriole replication"/>
    <property type="evidence" value="ECO:0007669"/>
    <property type="project" value="TreeGrafter"/>
</dbReference>
<comment type="caution">
    <text evidence="1">The sequence shown here is derived from an EMBL/GenBank/DDBJ whole genome shotgun (WGS) entry which is preliminary data.</text>
</comment>
<sequence length="465" mass="51965">MVLPLSADSLALKPVSDMLRMAWNLSWYHGTDSVLKQVNSEAEIQEFLDTLKLSTEDTLTLKMTHTPSGLKDCLRSIVQAAGHREVRAALTRMSFYLLNDRLSFKGGTGPCGVTLKSLSWHTTLNRSVSAQDEKLLIDIIHFLNKLLKEQRKNVPVELLNWLLELLLRQSPNPLLDLLVLTESQTREEMDDVRTAVRQQLQKELIALFSTLLLSFEAVTDRKCLELFYVFQTQLALKLLQCLRVTDAPHFYGLPSLERTLRGMAHLTACPGWSAHSPLTKPLDICGKYLSGLLEVITSFYVERGGNAMSFMGKGVTKSTVLCLLHLSHEMMAQAQSSDWMSLWFLPLGSQSEDHAPTQQGLAWLIPLWVDRDPEVSVKENRVRFTSLGLGSALTTLETGCVALANSCQNISGGLWGTVVNILLDQSECSMVRREVGLSVWFFLPVPLEICCECSCKPHSLFTAVD</sequence>
<dbReference type="PANTHER" id="PTHR31691">
    <property type="entry name" value="ROTATIN"/>
    <property type="match status" value="1"/>
</dbReference>
<evidence type="ECO:0000313" key="2">
    <source>
        <dbReference type="Proteomes" id="UP000242450"/>
    </source>
</evidence>
<reference evidence="1 2" key="1">
    <citation type="journal article" date="2018" name="Mol. Genet. Genomics">
        <title>The red deer Cervus elaphus genome CerEla1.0: sequencing, annotating, genes, and chromosomes.</title>
        <authorList>
            <person name="Bana N.A."/>
            <person name="Nyiri A."/>
            <person name="Nagy J."/>
            <person name="Frank K."/>
            <person name="Nagy T."/>
            <person name="Steger V."/>
            <person name="Schiller M."/>
            <person name="Lakatos P."/>
            <person name="Sugar L."/>
            <person name="Horn P."/>
            <person name="Barta E."/>
            <person name="Orosz L."/>
        </authorList>
    </citation>
    <scope>NUCLEOTIDE SEQUENCE [LARGE SCALE GENOMIC DNA]</scope>
    <source>
        <strain evidence="1">Hungarian</strain>
    </source>
</reference>
<dbReference type="GO" id="GO:0010457">
    <property type="term" value="P:centriole-centriole cohesion"/>
    <property type="evidence" value="ECO:0007669"/>
    <property type="project" value="TreeGrafter"/>
</dbReference>
<protein>
    <submittedName>
        <fullName evidence="1">RTTN</fullName>
    </submittedName>
</protein>
<keyword evidence="2" id="KW-1185">Reference proteome</keyword>
<dbReference type="GO" id="GO:0005813">
    <property type="term" value="C:centrosome"/>
    <property type="evidence" value="ECO:0007669"/>
    <property type="project" value="InterPro"/>
</dbReference>
<dbReference type="PANTHER" id="PTHR31691:SF1">
    <property type="entry name" value="ROTATIN"/>
    <property type="match status" value="1"/>
</dbReference>
<name>A0A212C764_CEREH</name>
<dbReference type="InterPro" id="IPR030791">
    <property type="entry name" value="Rotatin"/>
</dbReference>
<organism evidence="1 2">
    <name type="scientific">Cervus elaphus hippelaphus</name>
    <name type="common">European red deer</name>
    <dbReference type="NCBI Taxonomy" id="46360"/>
    <lineage>
        <taxon>Eukaryota</taxon>
        <taxon>Metazoa</taxon>
        <taxon>Chordata</taxon>
        <taxon>Craniata</taxon>
        <taxon>Vertebrata</taxon>
        <taxon>Euteleostomi</taxon>
        <taxon>Mammalia</taxon>
        <taxon>Eutheria</taxon>
        <taxon>Laurasiatheria</taxon>
        <taxon>Artiodactyla</taxon>
        <taxon>Ruminantia</taxon>
        <taxon>Pecora</taxon>
        <taxon>Cervidae</taxon>
        <taxon>Cervinae</taxon>
        <taxon>Cervus</taxon>
    </lineage>
</organism>
<dbReference type="GO" id="GO:0005814">
    <property type="term" value="C:centriole"/>
    <property type="evidence" value="ECO:0007669"/>
    <property type="project" value="TreeGrafter"/>
</dbReference>